<dbReference type="AlphaFoldDB" id="A0AAD7CAI6"/>
<comment type="caution">
    <text evidence="8">The sequence shown here is derived from an EMBL/GenBank/DDBJ whole genome shotgun (WGS) entry which is preliminary data.</text>
</comment>
<dbReference type="Gene3D" id="1.10.10.10">
    <property type="entry name" value="Winged helix-like DNA-binding domain superfamily/Winged helix DNA-binding domain"/>
    <property type="match status" value="1"/>
</dbReference>
<dbReference type="CDD" id="cd17920">
    <property type="entry name" value="DEXHc_RecQ"/>
    <property type="match status" value="1"/>
</dbReference>
<dbReference type="GO" id="GO:0005737">
    <property type="term" value="C:cytoplasm"/>
    <property type="evidence" value="ECO:0007669"/>
    <property type="project" value="TreeGrafter"/>
</dbReference>
<evidence type="ECO:0000259" key="6">
    <source>
        <dbReference type="PROSITE" id="PS51192"/>
    </source>
</evidence>
<dbReference type="Pfam" id="PF00271">
    <property type="entry name" value="Helicase_C"/>
    <property type="match status" value="1"/>
</dbReference>
<evidence type="ECO:0000259" key="7">
    <source>
        <dbReference type="PROSITE" id="PS51194"/>
    </source>
</evidence>
<dbReference type="GO" id="GO:0005634">
    <property type="term" value="C:nucleus"/>
    <property type="evidence" value="ECO:0007669"/>
    <property type="project" value="TreeGrafter"/>
</dbReference>
<dbReference type="GO" id="GO:0043138">
    <property type="term" value="F:3'-5' DNA helicase activity"/>
    <property type="evidence" value="ECO:0007669"/>
    <property type="project" value="UniProtKB-EC"/>
</dbReference>
<feature type="domain" description="Helicase ATP-binding" evidence="6">
    <location>
        <begin position="92"/>
        <end position="271"/>
    </location>
</feature>
<evidence type="ECO:0000256" key="1">
    <source>
        <dbReference type="ARBA" id="ARBA00005446"/>
    </source>
</evidence>
<sequence length="641" mass="72874">MLYSSRNLRRFSCSIQIQTRFKPSSEHLLVRILLLHYQPRHILDERLGSLLLEHDPVPERDAQLPASAKTLQSILQTVFKFQEFRSNQLEIILASTTESDVFVTMPTAGGKSLCYQIPAIYLNDKFNMVTVVVSPLLSLIHDQVAALLKLGVYVVKITNETPLRERREILQTLNGSGRKPALVYITPERLSNDDLETQKTLADLNRRHLLARLVFDESHTLSTWDFRIANQQIPSILLEQYSNVPVTALTATASPSDMGKTIKSLGMTNTRRFHQSLNRPNLEYTIKQAPLTDDFVSDIVRWIKVHEYEKQTGIIYCTSVNKCKKLANKLREACYCASKSQCKKLKQRKRHSCITAQEYHAELREKERNRVHTEWQEGRFQIVCATTAFGLGIDKPDVRFVIHRNAPTTIENYFQETGRAGRDGLPAHCLCFYSFRELEQTSISFTLKQNNGDPSQPVRMRDTAIAFADFCEEQHICRRVLLLGHFGEQFNAKDCRSRCDNCANRGNLTSQDFTAEAHPAISLVKSIQGLSSPTERRITVLQCINVLRGMGGKQKEHPLYGAWKHLSRSESFPELIFDQLLSRRALAQYAMVPAGNGKANTPYSNHAGNFGKGGKKKFYSHSYVEVSSYSSYPQAYCSNRG</sequence>
<dbReference type="GO" id="GO:0016787">
    <property type="term" value="F:hydrolase activity"/>
    <property type="evidence" value="ECO:0007669"/>
    <property type="project" value="UniProtKB-KW"/>
</dbReference>
<keyword evidence="9" id="KW-1185">Reference proteome</keyword>
<dbReference type="Pfam" id="PF00270">
    <property type="entry name" value="DEAD"/>
    <property type="match status" value="1"/>
</dbReference>
<dbReference type="EMBL" id="JARKIF010000003">
    <property type="protein sequence ID" value="KAJ7643813.1"/>
    <property type="molecule type" value="Genomic_DNA"/>
</dbReference>
<protein>
    <recommendedName>
        <fullName evidence="5">DNA 3'-5' helicase</fullName>
        <ecNumber evidence="5">5.6.2.4</ecNumber>
    </recommendedName>
</protein>
<dbReference type="Pfam" id="PF16124">
    <property type="entry name" value="RecQ_Zn_bind"/>
    <property type="match status" value="1"/>
</dbReference>
<keyword evidence="8" id="KW-0378">Hydrolase</keyword>
<dbReference type="PROSITE" id="PS51194">
    <property type="entry name" value="HELICASE_CTER"/>
    <property type="match status" value="1"/>
</dbReference>
<dbReference type="InterPro" id="IPR001650">
    <property type="entry name" value="Helicase_C-like"/>
</dbReference>
<gene>
    <name evidence="8" type="ORF">FB45DRAFT_735361</name>
</gene>
<dbReference type="PANTHER" id="PTHR13710:SF152">
    <property type="entry name" value="ATP-DEPENDENT DNA HELICASE Q5"/>
    <property type="match status" value="1"/>
</dbReference>
<dbReference type="GO" id="GO:0003676">
    <property type="term" value="F:nucleic acid binding"/>
    <property type="evidence" value="ECO:0007669"/>
    <property type="project" value="InterPro"/>
</dbReference>
<dbReference type="EC" id="5.6.2.4" evidence="5"/>
<organism evidence="8 9">
    <name type="scientific">Roridomyces roridus</name>
    <dbReference type="NCBI Taxonomy" id="1738132"/>
    <lineage>
        <taxon>Eukaryota</taxon>
        <taxon>Fungi</taxon>
        <taxon>Dikarya</taxon>
        <taxon>Basidiomycota</taxon>
        <taxon>Agaricomycotina</taxon>
        <taxon>Agaricomycetes</taxon>
        <taxon>Agaricomycetidae</taxon>
        <taxon>Agaricales</taxon>
        <taxon>Marasmiineae</taxon>
        <taxon>Mycenaceae</taxon>
        <taxon>Roridomyces</taxon>
    </lineage>
</organism>
<proteinExistence type="inferred from homology"/>
<dbReference type="Pfam" id="PF09382">
    <property type="entry name" value="RQC"/>
    <property type="match status" value="1"/>
</dbReference>
<reference evidence="8" key="1">
    <citation type="submission" date="2023-03" db="EMBL/GenBank/DDBJ databases">
        <title>Massive genome expansion in bonnet fungi (Mycena s.s.) driven by repeated elements and novel gene families across ecological guilds.</title>
        <authorList>
            <consortium name="Lawrence Berkeley National Laboratory"/>
            <person name="Harder C.B."/>
            <person name="Miyauchi S."/>
            <person name="Viragh M."/>
            <person name="Kuo A."/>
            <person name="Thoen E."/>
            <person name="Andreopoulos B."/>
            <person name="Lu D."/>
            <person name="Skrede I."/>
            <person name="Drula E."/>
            <person name="Henrissat B."/>
            <person name="Morin E."/>
            <person name="Kohler A."/>
            <person name="Barry K."/>
            <person name="LaButti K."/>
            <person name="Morin E."/>
            <person name="Salamov A."/>
            <person name="Lipzen A."/>
            <person name="Mereny Z."/>
            <person name="Hegedus B."/>
            <person name="Baldrian P."/>
            <person name="Stursova M."/>
            <person name="Weitz H."/>
            <person name="Taylor A."/>
            <person name="Grigoriev I.V."/>
            <person name="Nagy L.G."/>
            <person name="Martin F."/>
            <person name="Kauserud H."/>
        </authorList>
    </citation>
    <scope>NUCLEOTIDE SEQUENCE</scope>
    <source>
        <strain evidence="8">9284</strain>
    </source>
</reference>
<dbReference type="GO" id="GO:0009378">
    <property type="term" value="F:four-way junction helicase activity"/>
    <property type="evidence" value="ECO:0007669"/>
    <property type="project" value="TreeGrafter"/>
</dbReference>
<dbReference type="PANTHER" id="PTHR13710">
    <property type="entry name" value="DNA HELICASE RECQ FAMILY MEMBER"/>
    <property type="match status" value="1"/>
</dbReference>
<evidence type="ECO:0000256" key="3">
    <source>
        <dbReference type="ARBA" id="ARBA00022840"/>
    </source>
</evidence>
<evidence type="ECO:0000256" key="5">
    <source>
        <dbReference type="ARBA" id="ARBA00034808"/>
    </source>
</evidence>
<dbReference type="SUPFAM" id="SSF52540">
    <property type="entry name" value="P-loop containing nucleoside triphosphate hydrolases"/>
    <property type="match status" value="1"/>
</dbReference>
<comment type="catalytic activity">
    <reaction evidence="4">
        <text>Couples ATP hydrolysis with the unwinding of duplex DNA by translocating in the 3'-5' direction.</text>
        <dbReference type="EC" id="5.6.2.4"/>
    </reaction>
</comment>
<comment type="similarity">
    <text evidence="1">Belongs to the helicase family. RecQ subfamily.</text>
</comment>
<evidence type="ECO:0000313" key="8">
    <source>
        <dbReference type="EMBL" id="KAJ7643813.1"/>
    </source>
</evidence>
<evidence type="ECO:0000256" key="2">
    <source>
        <dbReference type="ARBA" id="ARBA00022741"/>
    </source>
</evidence>
<accession>A0AAD7CAI6</accession>
<dbReference type="PROSITE" id="PS51192">
    <property type="entry name" value="HELICASE_ATP_BIND_1"/>
    <property type="match status" value="1"/>
</dbReference>
<keyword evidence="3" id="KW-0067">ATP-binding</keyword>
<dbReference type="InterPro" id="IPR014001">
    <property type="entry name" value="Helicase_ATP-bd"/>
</dbReference>
<dbReference type="Gene3D" id="3.40.50.300">
    <property type="entry name" value="P-loop containing nucleotide triphosphate hydrolases"/>
    <property type="match status" value="2"/>
</dbReference>
<dbReference type="GO" id="GO:0000724">
    <property type="term" value="P:double-strand break repair via homologous recombination"/>
    <property type="evidence" value="ECO:0007669"/>
    <property type="project" value="TreeGrafter"/>
</dbReference>
<keyword evidence="2" id="KW-0547">Nucleotide-binding</keyword>
<dbReference type="GO" id="GO:0005694">
    <property type="term" value="C:chromosome"/>
    <property type="evidence" value="ECO:0007669"/>
    <property type="project" value="TreeGrafter"/>
</dbReference>
<dbReference type="SMART" id="SM00490">
    <property type="entry name" value="HELICc"/>
    <property type="match status" value="1"/>
</dbReference>
<evidence type="ECO:0000256" key="4">
    <source>
        <dbReference type="ARBA" id="ARBA00034617"/>
    </source>
</evidence>
<name>A0AAD7CAI6_9AGAR</name>
<dbReference type="InterPro" id="IPR036388">
    <property type="entry name" value="WH-like_DNA-bd_sf"/>
</dbReference>
<dbReference type="GO" id="GO:0006260">
    <property type="term" value="P:DNA replication"/>
    <property type="evidence" value="ECO:0007669"/>
    <property type="project" value="InterPro"/>
</dbReference>
<feature type="domain" description="Helicase C-terminal" evidence="7">
    <location>
        <begin position="298"/>
        <end position="466"/>
    </location>
</feature>
<evidence type="ECO:0000313" key="9">
    <source>
        <dbReference type="Proteomes" id="UP001221142"/>
    </source>
</evidence>
<dbReference type="SMART" id="SM00487">
    <property type="entry name" value="DEXDc"/>
    <property type="match status" value="1"/>
</dbReference>
<dbReference type="Proteomes" id="UP001221142">
    <property type="component" value="Unassembled WGS sequence"/>
</dbReference>
<dbReference type="InterPro" id="IPR011545">
    <property type="entry name" value="DEAD/DEAH_box_helicase_dom"/>
</dbReference>
<dbReference type="InterPro" id="IPR032284">
    <property type="entry name" value="RecQ_Zn-bd"/>
</dbReference>
<dbReference type="InterPro" id="IPR027417">
    <property type="entry name" value="P-loop_NTPase"/>
</dbReference>
<dbReference type="GO" id="GO:0005524">
    <property type="term" value="F:ATP binding"/>
    <property type="evidence" value="ECO:0007669"/>
    <property type="project" value="UniProtKB-KW"/>
</dbReference>
<dbReference type="InterPro" id="IPR018982">
    <property type="entry name" value="RQC_domain"/>
</dbReference>